<keyword evidence="2" id="KW-1133">Transmembrane helix</keyword>
<dbReference type="Proteomes" id="UP000238362">
    <property type="component" value="Unassembled WGS sequence"/>
</dbReference>
<keyword evidence="2" id="KW-0472">Membrane</keyword>
<gene>
    <name evidence="3" type="ORF">B0I33_103465</name>
</gene>
<feature type="compositionally biased region" description="Basic residues" evidence="1">
    <location>
        <begin position="154"/>
        <end position="164"/>
    </location>
</feature>
<sequence>MGVTLWFLPTFGQPAVGPIVAGLRGLGLLHPAGDDVAARFVATMLLRWLAAALLLGFVVGVERRPLSSVGIARPRAHDLSRALLVAGLAMPVSFGVYRLATGGEPDTQTARLLASLSLVQLAHLESYLVFVGSHIPGSGLGGARAVERAAADRRHRLSRGRVSPRRTADGPLPEHIYVR</sequence>
<keyword evidence="2" id="KW-0812">Transmembrane</keyword>
<evidence type="ECO:0000256" key="1">
    <source>
        <dbReference type="SAM" id="MobiDB-lite"/>
    </source>
</evidence>
<feature type="transmembrane region" description="Helical" evidence="2">
    <location>
        <begin position="82"/>
        <end position="100"/>
    </location>
</feature>
<name>A0A2T0LZ85_9PSEU</name>
<keyword evidence="4" id="KW-1185">Reference proteome</keyword>
<evidence type="ECO:0000256" key="2">
    <source>
        <dbReference type="SAM" id="Phobius"/>
    </source>
</evidence>
<dbReference type="RefSeq" id="WP_106178085.1">
    <property type="nucleotide sequence ID" value="NZ_PVNH01000003.1"/>
</dbReference>
<dbReference type="OrthoDB" id="8479405at2"/>
<feature type="transmembrane region" description="Helical" evidence="2">
    <location>
        <begin position="36"/>
        <end position="61"/>
    </location>
</feature>
<feature type="region of interest" description="Disordered" evidence="1">
    <location>
        <begin position="154"/>
        <end position="179"/>
    </location>
</feature>
<evidence type="ECO:0000313" key="3">
    <source>
        <dbReference type="EMBL" id="PRX49428.1"/>
    </source>
</evidence>
<protein>
    <submittedName>
        <fullName evidence="3">Uncharacterized protein</fullName>
    </submittedName>
</protein>
<reference evidence="3 4" key="1">
    <citation type="submission" date="2018-03" db="EMBL/GenBank/DDBJ databases">
        <title>Genomic Encyclopedia of Type Strains, Phase III (KMG-III): the genomes of soil and plant-associated and newly described type strains.</title>
        <authorList>
            <person name="Whitman W."/>
        </authorList>
    </citation>
    <scope>NUCLEOTIDE SEQUENCE [LARGE SCALE GENOMIC DNA]</scope>
    <source>
        <strain evidence="3 4">CGMCC 4.7125</strain>
    </source>
</reference>
<dbReference type="EMBL" id="PVNH01000003">
    <property type="protein sequence ID" value="PRX49428.1"/>
    <property type="molecule type" value="Genomic_DNA"/>
</dbReference>
<organism evidence="3 4">
    <name type="scientific">Prauserella shujinwangii</name>
    <dbReference type="NCBI Taxonomy" id="1453103"/>
    <lineage>
        <taxon>Bacteria</taxon>
        <taxon>Bacillati</taxon>
        <taxon>Actinomycetota</taxon>
        <taxon>Actinomycetes</taxon>
        <taxon>Pseudonocardiales</taxon>
        <taxon>Pseudonocardiaceae</taxon>
        <taxon>Prauserella</taxon>
    </lineage>
</organism>
<comment type="caution">
    <text evidence="3">The sequence shown here is derived from an EMBL/GenBank/DDBJ whole genome shotgun (WGS) entry which is preliminary data.</text>
</comment>
<proteinExistence type="predicted"/>
<dbReference type="AlphaFoldDB" id="A0A2T0LZ85"/>
<evidence type="ECO:0000313" key="4">
    <source>
        <dbReference type="Proteomes" id="UP000238362"/>
    </source>
</evidence>
<accession>A0A2T0LZ85</accession>